<keyword evidence="2" id="KW-1185">Reference proteome</keyword>
<organism evidence="1 2">
    <name type="scientific">Arthrobacter halodurans</name>
    <dbReference type="NCBI Taxonomy" id="516699"/>
    <lineage>
        <taxon>Bacteria</taxon>
        <taxon>Bacillati</taxon>
        <taxon>Actinomycetota</taxon>
        <taxon>Actinomycetes</taxon>
        <taxon>Micrococcales</taxon>
        <taxon>Micrococcaceae</taxon>
        <taxon>Arthrobacter</taxon>
    </lineage>
</organism>
<name>A0ABV4ULB9_9MICC</name>
<reference evidence="1 2" key="1">
    <citation type="submission" date="2024-09" db="EMBL/GenBank/DDBJ databases">
        <authorList>
            <person name="Salinas-Garcia M.A."/>
            <person name="Prieme A."/>
        </authorList>
    </citation>
    <scope>NUCLEOTIDE SEQUENCE [LARGE SCALE GENOMIC DNA]</scope>
    <source>
        <strain evidence="1 2">DSM 21081</strain>
    </source>
</reference>
<evidence type="ECO:0000313" key="1">
    <source>
        <dbReference type="EMBL" id="MFB0834438.1"/>
    </source>
</evidence>
<proteinExistence type="predicted"/>
<protein>
    <submittedName>
        <fullName evidence="1">DUF4262 domain-containing protein</fullName>
    </submittedName>
</protein>
<dbReference type="EMBL" id="JBHDLJ010000004">
    <property type="protein sequence ID" value="MFB0834438.1"/>
    <property type="molecule type" value="Genomic_DNA"/>
</dbReference>
<dbReference type="InterPro" id="IPR025358">
    <property type="entry name" value="DUF4262"/>
</dbReference>
<gene>
    <name evidence="1" type="ORF">ACETWP_07550</name>
</gene>
<dbReference type="RefSeq" id="WP_373971603.1">
    <property type="nucleotide sequence ID" value="NZ_JBHDLJ010000004.1"/>
</dbReference>
<sequence length="129" mass="13876">MCELCDGSLTLYEERVRESARIRAHGWTMVGVGDTDPLKVFCYTIGLSAVPHPELFTLGVPPGDAARIFGELAPRVARGGLRLAAGTALPLRAGDVYLTRMRSPGRYLLGAVGRYGPGVRGLHVSLMRP</sequence>
<comment type="caution">
    <text evidence="1">The sequence shown here is derived from an EMBL/GenBank/DDBJ whole genome shotgun (WGS) entry which is preliminary data.</text>
</comment>
<dbReference type="Pfam" id="PF14081">
    <property type="entry name" value="DUF4262"/>
    <property type="match status" value="1"/>
</dbReference>
<evidence type="ECO:0000313" key="2">
    <source>
        <dbReference type="Proteomes" id="UP001575652"/>
    </source>
</evidence>
<accession>A0ABV4ULB9</accession>
<dbReference type="Proteomes" id="UP001575652">
    <property type="component" value="Unassembled WGS sequence"/>
</dbReference>